<evidence type="ECO:0000313" key="2">
    <source>
        <dbReference type="EMBL" id="XAH73102.1"/>
    </source>
</evidence>
<keyword evidence="3" id="KW-1185">Reference proteome</keyword>
<organism evidence="2 3">
    <name type="scientific">Kineothrix sedimenti</name>
    <dbReference type="NCBI Taxonomy" id="3123317"/>
    <lineage>
        <taxon>Bacteria</taxon>
        <taxon>Bacillati</taxon>
        <taxon>Bacillota</taxon>
        <taxon>Clostridia</taxon>
        <taxon>Lachnospirales</taxon>
        <taxon>Lachnospiraceae</taxon>
        <taxon>Kineothrix</taxon>
    </lineage>
</organism>
<name>A0ABZ3ETT3_9FIRM</name>
<dbReference type="PANTHER" id="PTHR43346">
    <property type="entry name" value="LIGAND BINDING DOMAIN PROTEIN, PUTATIVE (AFU_ORTHOLOGUE AFUA_6G14370)-RELATED"/>
    <property type="match status" value="1"/>
</dbReference>
<dbReference type="EMBL" id="CP146256">
    <property type="protein sequence ID" value="XAH73102.1"/>
    <property type="molecule type" value="Genomic_DNA"/>
</dbReference>
<dbReference type="SUPFAM" id="SSF51182">
    <property type="entry name" value="RmlC-like cupins"/>
    <property type="match status" value="1"/>
</dbReference>
<reference evidence="2 3" key="1">
    <citation type="submission" date="2024-02" db="EMBL/GenBank/DDBJ databases">
        <title>Bacterial strain from lacustrine sediment.</title>
        <authorList>
            <person name="Petit C."/>
            <person name="Fadhlaoui K."/>
        </authorList>
    </citation>
    <scope>NUCLEOTIDE SEQUENCE [LARGE SCALE GENOMIC DNA]</scope>
    <source>
        <strain evidence="2 3">IPX-CK</strain>
    </source>
</reference>
<dbReference type="InterPro" id="IPR011051">
    <property type="entry name" value="RmlC_Cupin_sf"/>
</dbReference>
<dbReference type="Gene3D" id="2.60.120.10">
    <property type="entry name" value="Jelly Rolls"/>
    <property type="match status" value="1"/>
</dbReference>
<dbReference type="CDD" id="cd02223">
    <property type="entry name" value="cupin_Bh2720-like"/>
    <property type="match status" value="1"/>
</dbReference>
<dbReference type="RefSeq" id="WP_342756709.1">
    <property type="nucleotide sequence ID" value="NZ_CP146256.1"/>
</dbReference>
<sequence>MDLNTGGSPDNQINRSQDSVPYVTNLRQEALNNTHFFASRWTSKNMQYAHMSIPVATETGLDVHYNSEQFFYIEQGEALAIMGFCQECLDIQTHIYKGHAIIVPAGIWHNVVNISNLDLKMYTIYAPAFHNYNTVYNTQEEWFGHYEY</sequence>
<gene>
    <name evidence="2" type="ORF">V6984_16555</name>
</gene>
<dbReference type="InterPro" id="IPR014710">
    <property type="entry name" value="RmlC-like_jellyroll"/>
</dbReference>
<accession>A0ABZ3ETT3</accession>
<dbReference type="Proteomes" id="UP001451571">
    <property type="component" value="Chromosome"/>
</dbReference>
<evidence type="ECO:0000259" key="1">
    <source>
        <dbReference type="Pfam" id="PF07883"/>
    </source>
</evidence>
<dbReference type="InterPro" id="IPR052538">
    <property type="entry name" value="Flavonoid_dioxygenase-like"/>
</dbReference>
<feature type="domain" description="Cupin type-2" evidence="1">
    <location>
        <begin position="50"/>
        <end position="125"/>
    </location>
</feature>
<dbReference type="Pfam" id="PF07883">
    <property type="entry name" value="Cupin_2"/>
    <property type="match status" value="1"/>
</dbReference>
<evidence type="ECO:0000313" key="3">
    <source>
        <dbReference type="Proteomes" id="UP001451571"/>
    </source>
</evidence>
<dbReference type="PANTHER" id="PTHR43346:SF1">
    <property type="entry name" value="QUERCETIN 2,3-DIOXYGENASE-RELATED"/>
    <property type="match status" value="1"/>
</dbReference>
<proteinExistence type="predicted"/>
<dbReference type="InterPro" id="IPR013096">
    <property type="entry name" value="Cupin_2"/>
</dbReference>
<protein>
    <submittedName>
        <fullName evidence="2">Cupin domain-containing protein</fullName>
    </submittedName>
</protein>